<dbReference type="GO" id="GO:0016740">
    <property type="term" value="F:transferase activity"/>
    <property type="evidence" value="ECO:0007669"/>
    <property type="project" value="UniProtKB-KW"/>
</dbReference>
<dbReference type="STRING" id="381764.Fnod_0567"/>
<evidence type="ECO:0000313" key="1">
    <source>
        <dbReference type="EMBL" id="ABS60427.1"/>
    </source>
</evidence>
<dbReference type="eggNOG" id="COG0438">
    <property type="taxonomic scope" value="Bacteria"/>
</dbReference>
<dbReference type="Proteomes" id="UP000002415">
    <property type="component" value="Chromosome"/>
</dbReference>
<reference evidence="1 2" key="2">
    <citation type="journal article" date="2009" name="Proc. Natl. Acad. Sci. U.S.A.">
        <title>On the chimeric nature, thermophilic origin, and phylogenetic placement of the Thermotogales.</title>
        <authorList>
            <person name="Zhaxybayeva O."/>
            <person name="Swithers K.S."/>
            <person name="Lapierre P."/>
            <person name="Fournier G.P."/>
            <person name="Bickhart D.M."/>
            <person name="DeBoy R.T."/>
            <person name="Nelson K.E."/>
            <person name="Nesbo C.L."/>
            <person name="Doolittle W.F."/>
            <person name="Gogarten J.P."/>
            <person name="Noll K.M."/>
        </authorList>
    </citation>
    <scope>NUCLEOTIDE SEQUENCE [LARGE SCALE GENOMIC DNA]</scope>
    <source>
        <strain evidence="2">ATCC 35602 / DSM 5306 / Rt17-B1</strain>
    </source>
</reference>
<dbReference type="AlphaFoldDB" id="A7HKJ4"/>
<sequence length="434" mass="50991">MRFENINILIISPFSPKWSNISSLRWERLAKYLSKNNRVTLITSSFPESGFEKSFDIGNSYLIEIPLKFYAKNPYLNESNRILNNFPNKKTLLNQGLKSKLNPILEKLFPVSSGGMLYHDIFKYKNFIDEIIRNSKKTILITTYGPWFTLKIGNYFKKRYKNLIWLADFRDPSFDISSYKNTFFKSQTKKILKKADAIIVVTKQMQKEYEKLVKKKVIFLPNGYDGDCMFNLNQHKTKRKEYLNISYTGSIYNEKREISYFVEALKLSKEKAPNINFTFSYAGKDYRIVSEEFSKRNLGSLLNNHGMLTRDEALNLQSVSDVLLLVVYTGENPEEGKSIRTGKVYEYLATDKPILVIGPKNWEMRDEIECDGVSKVFEKNQTNEMADYIIELANKEKIEINIQKRKEVLERYLYRNLATELEKEIENLLKQKEW</sequence>
<keyword evidence="1" id="KW-0808">Transferase</keyword>
<dbReference type="PANTHER" id="PTHR12526">
    <property type="entry name" value="GLYCOSYLTRANSFERASE"/>
    <property type="match status" value="1"/>
</dbReference>
<reference evidence="1 2" key="1">
    <citation type="submission" date="2007-07" db="EMBL/GenBank/DDBJ databases">
        <title>Complete sequence of Fervidobacterium nodosum Rt17-B1.</title>
        <authorList>
            <consortium name="US DOE Joint Genome Institute"/>
            <person name="Copeland A."/>
            <person name="Lucas S."/>
            <person name="Lapidus A."/>
            <person name="Barry K."/>
            <person name="Glavina del Rio T."/>
            <person name="Dalin E."/>
            <person name="Tice H."/>
            <person name="Pitluck S."/>
            <person name="Saunders E."/>
            <person name="Brettin T."/>
            <person name="Bruce D."/>
            <person name="Detter J.C."/>
            <person name="Han C."/>
            <person name="Schmutz J."/>
            <person name="Larimer F."/>
            <person name="Land M."/>
            <person name="Hauser L."/>
            <person name="Kyrpides N."/>
            <person name="Mikhailova N."/>
            <person name="Nelson K."/>
            <person name="Gogarten J.P."/>
            <person name="Noll K."/>
            <person name="Richardson P."/>
        </authorList>
    </citation>
    <scope>NUCLEOTIDE SEQUENCE [LARGE SCALE GENOMIC DNA]</scope>
    <source>
        <strain evidence="2">ATCC 35602 / DSM 5306 / Rt17-B1</strain>
    </source>
</reference>
<dbReference type="EMBL" id="CP000771">
    <property type="protein sequence ID" value="ABS60427.1"/>
    <property type="molecule type" value="Genomic_DNA"/>
</dbReference>
<dbReference type="PANTHER" id="PTHR12526:SF630">
    <property type="entry name" value="GLYCOSYLTRANSFERASE"/>
    <property type="match status" value="1"/>
</dbReference>
<name>A7HKJ4_FERNB</name>
<dbReference type="SUPFAM" id="SSF53756">
    <property type="entry name" value="UDP-Glycosyltransferase/glycogen phosphorylase"/>
    <property type="match status" value="1"/>
</dbReference>
<dbReference type="Gene3D" id="3.40.50.2000">
    <property type="entry name" value="Glycogen Phosphorylase B"/>
    <property type="match status" value="2"/>
</dbReference>
<proteinExistence type="predicted"/>
<evidence type="ECO:0000313" key="2">
    <source>
        <dbReference type="Proteomes" id="UP000002415"/>
    </source>
</evidence>
<dbReference type="KEGG" id="fno:Fnod_0567"/>
<gene>
    <name evidence="1" type="ordered locus">Fnod_0567</name>
</gene>
<organism evidence="1 2">
    <name type="scientific">Fervidobacterium nodosum (strain ATCC 35602 / DSM 5306 / Rt17-B1)</name>
    <dbReference type="NCBI Taxonomy" id="381764"/>
    <lineage>
        <taxon>Bacteria</taxon>
        <taxon>Thermotogati</taxon>
        <taxon>Thermotogota</taxon>
        <taxon>Thermotogae</taxon>
        <taxon>Thermotogales</taxon>
        <taxon>Fervidobacteriaceae</taxon>
        <taxon>Fervidobacterium</taxon>
    </lineage>
</organism>
<keyword evidence="2" id="KW-1185">Reference proteome</keyword>
<protein>
    <submittedName>
        <fullName evidence="1">Glycosyltransferase-like protein</fullName>
    </submittedName>
</protein>
<dbReference type="HOGENOM" id="CLU_642162_0_0_0"/>
<accession>A7HKJ4</accession>